<comment type="caution">
    <text evidence="1">The sequence shown here is derived from an EMBL/GenBank/DDBJ whole genome shotgun (WGS) entry which is preliminary data.</text>
</comment>
<sequence length="87" mass="9215">MPSYVHIEPLFSCGECVVGAGHIVSETAEIFPVDTVPARRREIATITIEGSAAEILTRSCTEVPLVAPCSQPGPPPDLALSLSLVHY</sequence>
<evidence type="ECO:0000313" key="2">
    <source>
        <dbReference type="Proteomes" id="UP001046870"/>
    </source>
</evidence>
<organism evidence="1 2">
    <name type="scientific">Megalops atlanticus</name>
    <name type="common">Tarpon</name>
    <name type="synonym">Clupea gigantea</name>
    <dbReference type="NCBI Taxonomy" id="7932"/>
    <lineage>
        <taxon>Eukaryota</taxon>
        <taxon>Metazoa</taxon>
        <taxon>Chordata</taxon>
        <taxon>Craniata</taxon>
        <taxon>Vertebrata</taxon>
        <taxon>Euteleostomi</taxon>
        <taxon>Actinopterygii</taxon>
        <taxon>Neopterygii</taxon>
        <taxon>Teleostei</taxon>
        <taxon>Elopiformes</taxon>
        <taxon>Megalopidae</taxon>
        <taxon>Megalops</taxon>
    </lineage>
</organism>
<dbReference type="EMBL" id="JAFDVH010000005">
    <property type="protein sequence ID" value="KAG7478340.1"/>
    <property type="molecule type" value="Genomic_DNA"/>
</dbReference>
<dbReference type="Proteomes" id="UP001046870">
    <property type="component" value="Chromosome 5"/>
</dbReference>
<evidence type="ECO:0000313" key="1">
    <source>
        <dbReference type="EMBL" id="KAG7478340.1"/>
    </source>
</evidence>
<keyword evidence="2" id="KW-1185">Reference proteome</keyword>
<dbReference type="AlphaFoldDB" id="A0A9D3TGW2"/>
<reference evidence="1" key="1">
    <citation type="submission" date="2021-01" db="EMBL/GenBank/DDBJ databases">
        <authorList>
            <person name="Zahm M."/>
            <person name="Roques C."/>
            <person name="Cabau C."/>
            <person name="Klopp C."/>
            <person name="Donnadieu C."/>
            <person name="Jouanno E."/>
            <person name="Lampietro C."/>
            <person name="Louis A."/>
            <person name="Herpin A."/>
            <person name="Echchiki A."/>
            <person name="Berthelot C."/>
            <person name="Parey E."/>
            <person name="Roest-Crollius H."/>
            <person name="Braasch I."/>
            <person name="Postlethwait J."/>
            <person name="Bobe J."/>
            <person name="Montfort J."/>
            <person name="Bouchez O."/>
            <person name="Begum T."/>
            <person name="Mejri S."/>
            <person name="Adams A."/>
            <person name="Chen W.-J."/>
            <person name="Guiguen Y."/>
        </authorList>
    </citation>
    <scope>NUCLEOTIDE SEQUENCE</scope>
    <source>
        <strain evidence="1">YG-15Mar2019-1</strain>
        <tissue evidence="1">Brain</tissue>
    </source>
</reference>
<protein>
    <submittedName>
        <fullName evidence="1">Uncharacterized protein</fullName>
    </submittedName>
</protein>
<gene>
    <name evidence="1" type="ORF">MATL_G00079410</name>
</gene>
<accession>A0A9D3TGW2</accession>
<name>A0A9D3TGW2_MEGAT</name>
<proteinExistence type="predicted"/>